<dbReference type="OrthoDB" id="5735035at2"/>
<evidence type="ECO:0000313" key="4">
    <source>
        <dbReference type="Proteomes" id="UP000026923"/>
    </source>
</evidence>
<feature type="domain" description="Type III secretion system flagellar brake protein YcgR PilZN" evidence="2">
    <location>
        <begin position="74"/>
        <end position="156"/>
    </location>
</feature>
<reference evidence="3 4" key="1">
    <citation type="journal article" date="2013" name="Genome Announc.">
        <title>Draft Genome of the Nitrogen-Fixing Bacterium Pseudomonas stutzeri Strain KOS6 Isolated from Industrial Hydrocarbon Sludge.</title>
        <authorList>
            <person name="Grigoryeva T.V."/>
            <person name="Laikov A.V."/>
            <person name="Naumova R.P."/>
            <person name="Manolov A.I."/>
            <person name="Larin A.K."/>
            <person name="Karpova I.Y."/>
            <person name="Semashko T.A."/>
            <person name="Alexeev D.G."/>
            <person name="Kostryukova E.S."/>
            <person name="Muller R."/>
            <person name="Govorun V.M."/>
        </authorList>
    </citation>
    <scope>NUCLEOTIDE SEQUENCE [LARGE SCALE GENOMIC DNA]</scope>
    <source>
        <strain evidence="3 4">KOS6</strain>
    </source>
</reference>
<evidence type="ECO:0000259" key="1">
    <source>
        <dbReference type="Pfam" id="PF07238"/>
    </source>
</evidence>
<gene>
    <name evidence="3" type="ORF">B597_003720</name>
</gene>
<comment type="caution">
    <text evidence="3">The sequence shown here is derived from an EMBL/GenBank/DDBJ whole genome shotgun (WGS) entry which is preliminary data.</text>
</comment>
<dbReference type="InterPro" id="IPR009926">
    <property type="entry name" value="T3SS_YcgR_PilZN"/>
</dbReference>
<proteinExistence type="predicted"/>
<dbReference type="Proteomes" id="UP000026923">
    <property type="component" value="Unassembled WGS sequence"/>
</dbReference>
<dbReference type="GO" id="GO:0035438">
    <property type="term" value="F:cyclic-di-GMP binding"/>
    <property type="evidence" value="ECO:0007669"/>
    <property type="project" value="InterPro"/>
</dbReference>
<dbReference type="Pfam" id="PF12945">
    <property type="entry name" value="PilZNR"/>
    <property type="match status" value="1"/>
</dbReference>
<feature type="domain" description="PilZ" evidence="1">
    <location>
        <begin position="165"/>
        <end position="266"/>
    </location>
</feature>
<dbReference type="HOGENOM" id="CLU_073573_1_1_6"/>
<name>A0A061JV70_STUST</name>
<dbReference type="Pfam" id="PF07238">
    <property type="entry name" value="PilZ"/>
    <property type="match status" value="1"/>
</dbReference>
<evidence type="ECO:0000313" key="3">
    <source>
        <dbReference type="EMBL" id="EWC42708.1"/>
    </source>
</evidence>
<dbReference type="InterPro" id="IPR009875">
    <property type="entry name" value="PilZ_domain"/>
</dbReference>
<dbReference type="Gene3D" id="2.40.10.220">
    <property type="entry name" value="predicted glycosyltransferase like domains"/>
    <property type="match status" value="1"/>
</dbReference>
<dbReference type="SUPFAM" id="SSF141371">
    <property type="entry name" value="PilZ domain-like"/>
    <property type="match status" value="2"/>
</dbReference>
<protein>
    <recommendedName>
        <fullName evidence="5">Pilus assembly protein PilZ</fullName>
    </recommendedName>
</protein>
<dbReference type="RefSeq" id="WP_003294800.1">
    <property type="nucleotide sequence ID" value="NZ_KK020676.1"/>
</dbReference>
<organism evidence="3 4">
    <name type="scientific">Stutzerimonas stutzeri KOS6</name>
    <dbReference type="NCBI Taxonomy" id="1218352"/>
    <lineage>
        <taxon>Bacteria</taxon>
        <taxon>Pseudomonadati</taxon>
        <taxon>Pseudomonadota</taxon>
        <taxon>Gammaproteobacteria</taxon>
        <taxon>Pseudomonadales</taxon>
        <taxon>Pseudomonadaceae</taxon>
        <taxon>Stutzerimonas</taxon>
    </lineage>
</organism>
<dbReference type="eggNOG" id="COG5581">
    <property type="taxonomic scope" value="Bacteria"/>
</dbReference>
<evidence type="ECO:0000259" key="2">
    <source>
        <dbReference type="Pfam" id="PF12945"/>
    </source>
</evidence>
<dbReference type="AlphaFoldDB" id="A0A061JV70"/>
<accession>A0A061JV70</accession>
<evidence type="ECO:0008006" key="5">
    <source>
        <dbReference type="Google" id="ProtNLM"/>
    </source>
</evidence>
<dbReference type="EMBL" id="AMCZ02000003">
    <property type="protein sequence ID" value="EWC42708.1"/>
    <property type="molecule type" value="Genomic_DNA"/>
</dbReference>
<sequence length="274" mass="30058">MALIAVQEEELKTGMPLAFALLDEDGRVLLRAGERIEALEQLAEWMKRGLYRDAPAARADELVDERPARLALSPGDPLQMQPVEGSAERYMVKVVGHLAPLSLLVTAPQLNGRLLFVREGQVWLLRGFIGQDALACRTRVIKTQLSPFPYLHLAYPENVQLMRIRKSVRTQVDVVVAIRGPQGNAAGRISDLSLGGARIVSSAALAGCGEEVRLSFRIHPGGMEIYLNVVAVVRTFHREQDGVCATGVEFIGLSEQDRLALLGVVYQSLSRDVL</sequence>